<organism evidence="2">
    <name type="scientific">Silvianthus bracteatus</name>
    <dbReference type="NCBI Taxonomy" id="389109"/>
    <lineage>
        <taxon>Eukaryota</taxon>
        <taxon>Viridiplantae</taxon>
        <taxon>Streptophyta</taxon>
        <taxon>Embryophyta</taxon>
        <taxon>Tracheophyta</taxon>
        <taxon>Spermatophyta</taxon>
        <taxon>Magnoliopsida</taxon>
        <taxon>eudicotyledons</taxon>
        <taxon>Gunneridae</taxon>
        <taxon>Pentapetalae</taxon>
        <taxon>asterids</taxon>
        <taxon>lamiids</taxon>
        <taxon>Lamiales</taxon>
        <taxon>Carlemanniaceae</taxon>
        <taxon>Silvianthus</taxon>
    </lineage>
</organism>
<geneLocation type="chloroplast" evidence="2"/>
<accession>A0A6H1YIK2</accession>
<feature type="transmembrane region" description="Helical" evidence="1">
    <location>
        <begin position="12"/>
        <end position="33"/>
    </location>
</feature>
<keyword evidence="1" id="KW-0472">Membrane</keyword>
<gene>
    <name evidence="2" type="primary">ycf12</name>
</gene>
<name>A0A6H1YIK2_9LAMI</name>
<reference evidence="2" key="1">
    <citation type="submission" date="2020-01" db="EMBL/GenBank/DDBJ databases">
        <authorList>
            <person name="Zhu X.-F."/>
        </authorList>
    </citation>
    <scope>NUCLEOTIDE SEQUENCE</scope>
</reference>
<proteinExistence type="predicted"/>
<feature type="transmembrane region" description="Helical" evidence="1">
    <location>
        <begin position="39"/>
        <end position="58"/>
    </location>
</feature>
<keyword evidence="1" id="KW-1133">Transmembrane helix</keyword>
<dbReference type="GeneID" id="54618289"/>
<protein>
    <submittedName>
        <fullName evidence="2">Photosystem II complex Ycf12</fullName>
    </submittedName>
</protein>
<keyword evidence="2" id="KW-0150">Chloroplast</keyword>
<dbReference type="RefSeq" id="YP_009777268.1">
    <property type="nucleotide sequence ID" value="NC_047484.1"/>
</dbReference>
<dbReference type="EMBL" id="MN908147">
    <property type="protein sequence ID" value="QJA28222.1"/>
    <property type="molecule type" value="Genomic_DNA"/>
</dbReference>
<keyword evidence="1" id="KW-0812">Transmembrane</keyword>
<evidence type="ECO:0000256" key="1">
    <source>
        <dbReference type="SAM" id="Phobius"/>
    </source>
</evidence>
<evidence type="ECO:0000313" key="2">
    <source>
        <dbReference type="EMBL" id="QJA28222.1"/>
    </source>
</evidence>
<dbReference type="AlphaFoldDB" id="A0A6H1YIK2"/>
<keyword evidence="2" id="KW-0934">Plastid</keyword>
<sequence length="61" mass="7072">MQFGILILVNRLWKLLLGGVLLAQLISLILVFISGGIQSVYALMKIFILELFFYYFFLPYP</sequence>